<keyword evidence="1" id="KW-0812">Transmembrane</keyword>
<evidence type="ECO:0000256" key="1">
    <source>
        <dbReference type="SAM" id="Phobius"/>
    </source>
</evidence>
<proteinExistence type="predicted"/>
<evidence type="ECO:0008006" key="4">
    <source>
        <dbReference type="Google" id="ProtNLM"/>
    </source>
</evidence>
<sequence length="237" mass="26917">MRVNPISERAVQCLLSLFGALSKSMDFILIGLQVLGLIGIGSLFLFRKYLFSYSSEKGKNLATKEDIGDITRKVEEVKTGYLSEIERLKVDLLLLSRKNNILFDEKIRVFKKLQKRLVDFKKYCEAALGSFDDRGEFHPNLNVLADGIDKAALQHITALHEIEQEDFIFLSKKSRDILAELHHSCSTMCSMEIAVFGEEVGSEMAKSTMPVYESAMRNIDNCLQSLYEELEFPSSEK</sequence>
<keyword evidence="3" id="KW-1185">Reference proteome</keyword>
<evidence type="ECO:0000313" key="3">
    <source>
        <dbReference type="Proteomes" id="UP001225957"/>
    </source>
</evidence>
<gene>
    <name evidence="2" type="ORF">QLQ83_17150</name>
</gene>
<dbReference type="EMBL" id="JASCQP010000040">
    <property type="protein sequence ID" value="MDI5892821.1"/>
    <property type="molecule type" value="Genomic_DNA"/>
</dbReference>
<evidence type="ECO:0000313" key="2">
    <source>
        <dbReference type="EMBL" id="MDI5892821.1"/>
    </source>
</evidence>
<accession>A0ABT6V3N4</accession>
<comment type="caution">
    <text evidence="2">The sequence shown here is derived from an EMBL/GenBank/DDBJ whole genome shotgun (WGS) entry which is preliminary data.</text>
</comment>
<organism evidence="2 3">
    <name type="scientific">Halomonas rhizosphaerae</name>
    <dbReference type="NCBI Taxonomy" id="3043296"/>
    <lineage>
        <taxon>Bacteria</taxon>
        <taxon>Pseudomonadati</taxon>
        <taxon>Pseudomonadota</taxon>
        <taxon>Gammaproteobacteria</taxon>
        <taxon>Oceanospirillales</taxon>
        <taxon>Halomonadaceae</taxon>
        <taxon>Halomonas</taxon>
    </lineage>
</organism>
<feature type="transmembrane region" description="Helical" evidence="1">
    <location>
        <begin position="27"/>
        <end position="46"/>
    </location>
</feature>
<dbReference type="RefSeq" id="WP_282736732.1">
    <property type="nucleotide sequence ID" value="NZ_JASCQP010000040.1"/>
</dbReference>
<keyword evidence="1" id="KW-0472">Membrane</keyword>
<protein>
    <recommendedName>
        <fullName evidence="4">Chemotaxis protein</fullName>
    </recommendedName>
</protein>
<keyword evidence="1" id="KW-1133">Transmembrane helix</keyword>
<reference evidence="2 3" key="1">
    <citation type="submission" date="2023-04" db="EMBL/GenBank/DDBJ databases">
        <title>Halomonas strains isolated from rhizosphere soil.</title>
        <authorList>
            <person name="Xu L."/>
            <person name="Sun J.-Q."/>
        </authorList>
    </citation>
    <scope>NUCLEOTIDE SEQUENCE [LARGE SCALE GENOMIC DNA]</scope>
    <source>
        <strain evidence="2 3">LR5S20</strain>
    </source>
</reference>
<dbReference type="Proteomes" id="UP001225957">
    <property type="component" value="Unassembled WGS sequence"/>
</dbReference>
<name>A0ABT6V3N4_9GAMM</name>